<feature type="transmembrane region" description="Helical" evidence="6">
    <location>
        <begin position="378"/>
        <end position="401"/>
    </location>
</feature>
<feature type="transmembrane region" description="Helical" evidence="6">
    <location>
        <begin position="339"/>
        <end position="358"/>
    </location>
</feature>
<evidence type="ECO:0000256" key="3">
    <source>
        <dbReference type="ARBA" id="ARBA00022692"/>
    </source>
</evidence>
<dbReference type="GO" id="GO:0022857">
    <property type="term" value="F:transmembrane transporter activity"/>
    <property type="evidence" value="ECO:0007669"/>
    <property type="project" value="InterPro"/>
</dbReference>
<comment type="caution">
    <text evidence="7">The sequence shown here is derived from an EMBL/GenBank/DDBJ whole genome shotgun (WGS) entry which is preliminary data.</text>
</comment>
<dbReference type="GO" id="GO:0016020">
    <property type="term" value="C:membrane"/>
    <property type="evidence" value="ECO:0007669"/>
    <property type="project" value="UniProtKB-SubCell"/>
</dbReference>
<feature type="transmembrane region" description="Helical" evidence="6">
    <location>
        <begin position="228"/>
        <end position="247"/>
    </location>
</feature>
<dbReference type="Proteomes" id="UP000824469">
    <property type="component" value="Unassembled WGS sequence"/>
</dbReference>
<organism evidence="7 8">
    <name type="scientific">Taxus chinensis</name>
    <name type="common">Chinese yew</name>
    <name type="synonym">Taxus wallichiana var. chinensis</name>
    <dbReference type="NCBI Taxonomy" id="29808"/>
    <lineage>
        <taxon>Eukaryota</taxon>
        <taxon>Viridiplantae</taxon>
        <taxon>Streptophyta</taxon>
        <taxon>Embryophyta</taxon>
        <taxon>Tracheophyta</taxon>
        <taxon>Spermatophyta</taxon>
        <taxon>Pinopsida</taxon>
        <taxon>Pinidae</taxon>
        <taxon>Conifers II</taxon>
        <taxon>Cupressales</taxon>
        <taxon>Taxaceae</taxon>
        <taxon>Taxus</taxon>
    </lineage>
</organism>
<feature type="transmembrane region" description="Helical" evidence="6">
    <location>
        <begin position="111"/>
        <end position="129"/>
    </location>
</feature>
<feature type="transmembrane region" description="Helical" evidence="6">
    <location>
        <begin position="413"/>
        <end position="434"/>
    </location>
</feature>
<dbReference type="EMBL" id="JAHRHJ020000005">
    <property type="protein sequence ID" value="KAH9315119.1"/>
    <property type="molecule type" value="Genomic_DNA"/>
</dbReference>
<evidence type="ECO:0000256" key="2">
    <source>
        <dbReference type="ARBA" id="ARBA00005982"/>
    </source>
</evidence>
<dbReference type="OMA" id="VYDKGTQ"/>
<dbReference type="AlphaFoldDB" id="A0AA38G5D9"/>
<reference evidence="7 8" key="1">
    <citation type="journal article" date="2021" name="Nat. Plants">
        <title>The Taxus genome provides insights into paclitaxel biosynthesis.</title>
        <authorList>
            <person name="Xiong X."/>
            <person name="Gou J."/>
            <person name="Liao Q."/>
            <person name="Li Y."/>
            <person name="Zhou Q."/>
            <person name="Bi G."/>
            <person name="Li C."/>
            <person name="Du R."/>
            <person name="Wang X."/>
            <person name="Sun T."/>
            <person name="Guo L."/>
            <person name="Liang H."/>
            <person name="Lu P."/>
            <person name="Wu Y."/>
            <person name="Zhang Z."/>
            <person name="Ro D.K."/>
            <person name="Shang Y."/>
            <person name="Huang S."/>
            <person name="Yan J."/>
        </authorList>
    </citation>
    <scope>NUCLEOTIDE SEQUENCE [LARGE SCALE GENOMIC DNA]</scope>
    <source>
        <strain evidence="7">Ta-2019</strain>
    </source>
</reference>
<feature type="transmembrane region" description="Helical" evidence="6">
    <location>
        <begin position="156"/>
        <end position="176"/>
    </location>
</feature>
<evidence type="ECO:0000256" key="1">
    <source>
        <dbReference type="ARBA" id="ARBA00004141"/>
    </source>
</evidence>
<sequence>AETKQGYEKFRSTTIDDVRDQDFVDWKGRAAVKGKHGGIRATIFIYAAETLENFAFLGNGVNLVTYFHRVMHYDLKDSSNVLTNYMGTAFLLALFGAFISDSFITRFHTNIIFASVELIGYILLTVQAHDPSLRPPGCDILNPAMNCKHVEGKNSAVFYMGMYLVALGTGGLKAALPTMGAEQFDDKDPKESRKISSFFNWFFFSITVGAGIGVTLLVWIQGSKGWDWAFGISVGAFVLVILILLSGTTKYRNQVPRGSPLTKILQVVVAAIRNRNLPLPDNAAELNESGEKELVQNTQQFRFLDKAAIVSRGSSVRPWRMCTVTEVEQVKMLIRMAPIFGSTVMVSTCLAQLQTFSVQQGMTMNTHIGSFNLSPATLTIIPLIILVILTPLYDLVFVPFARRITGQEQGITTLQRIGVGLVLAATSMVVAAAVEVKRKGVALDHGMLDAIPVLQPLPISVMWLVCQYLVFGIADLFTVVGLLEFFYTQSHSSMKSMGTAITWCVMSLGYFLSTVVVDVVNKASGGWLHGNNLNRNHLNLFYWTVALLSFINFLNFLYWARWYKYKPLAHPKFVDNAA</sequence>
<evidence type="ECO:0000313" key="7">
    <source>
        <dbReference type="EMBL" id="KAH9315119.1"/>
    </source>
</evidence>
<proteinExistence type="inferred from homology"/>
<dbReference type="Pfam" id="PF00854">
    <property type="entry name" value="PTR2"/>
    <property type="match status" value="1"/>
</dbReference>
<keyword evidence="4 6" id="KW-1133">Transmembrane helix</keyword>
<keyword evidence="3 6" id="KW-0812">Transmembrane</keyword>
<gene>
    <name evidence="7" type="ORF">KI387_023746</name>
</gene>
<name>A0AA38G5D9_TAXCH</name>
<feature type="transmembrane region" description="Helical" evidence="6">
    <location>
        <begin position="461"/>
        <end position="487"/>
    </location>
</feature>
<dbReference type="Gene3D" id="1.20.1250.20">
    <property type="entry name" value="MFS general substrate transporter like domains"/>
    <property type="match status" value="1"/>
</dbReference>
<protein>
    <submittedName>
        <fullName evidence="7">Uncharacterized protein</fullName>
    </submittedName>
</protein>
<comment type="subcellular location">
    <subcellularLocation>
        <location evidence="1">Membrane</location>
        <topology evidence="1">Multi-pass membrane protein</topology>
    </subcellularLocation>
</comment>
<dbReference type="SUPFAM" id="SSF103473">
    <property type="entry name" value="MFS general substrate transporter"/>
    <property type="match status" value="2"/>
</dbReference>
<evidence type="ECO:0000256" key="4">
    <source>
        <dbReference type="ARBA" id="ARBA00022989"/>
    </source>
</evidence>
<evidence type="ECO:0000256" key="6">
    <source>
        <dbReference type="SAM" id="Phobius"/>
    </source>
</evidence>
<dbReference type="InterPro" id="IPR000109">
    <property type="entry name" value="POT_fam"/>
</dbReference>
<feature type="transmembrane region" description="Helical" evidence="6">
    <location>
        <begin position="540"/>
        <end position="560"/>
    </location>
</feature>
<accession>A0AA38G5D9</accession>
<keyword evidence="8" id="KW-1185">Reference proteome</keyword>
<evidence type="ECO:0000256" key="5">
    <source>
        <dbReference type="ARBA" id="ARBA00023136"/>
    </source>
</evidence>
<comment type="similarity">
    <text evidence="2">Belongs to the major facilitator superfamily. Proton-dependent oligopeptide transporter (POT/PTR) (TC 2.A.17) family.</text>
</comment>
<keyword evidence="5 6" id="KW-0472">Membrane</keyword>
<dbReference type="PANTHER" id="PTHR11654">
    <property type="entry name" value="OLIGOPEPTIDE TRANSPORTER-RELATED"/>
    <property type="match status" value="1"/>
</dbReference>
<evidence type="ECO:0000313" key="8">
    <source>
        <dbReference type="Proteomes" id="UP000824469"/>
    </source>
</evidence>
<feature type="non-terminal residue" evidence="7">
    <location>
        <position position="578"/>
    </location>
</feature>
<feature type="transmembrane region" description="Helical" evidence="6">
    <location>
        <begin position="499"/>
        <end position="520"/>
    </location>
</feature>
<feature type="transmembrane region" description="Helical" evidence="6">
    <location>
        <begin position="81"/>
        <end position="99"/>
    </location>
</feature>
<dbReference type="InterPro" id="IPR036259">
    <property type="entry name" value="MFS_trans_sf"/>
</dbReference>
<feature type="transmembrane region" description="Helical" evidence="6">
    <location>
        <begin position="197"/>
        <end position="222"/>
    </location>
</feature>